<reference evidence="3" key="1">
    <citation type="journal article" date="2004" name="Nature">
        <title>Genome duplication in the teleost fish Tetraodon nigroviridis reveals the early vertebrate proto-karyotype.</title>
        <authorList>
            <person name="Jaillon O."/>
            <person name="Aury J.-M."/>
            <person name="Brunet F."/>
            <person name="Petit J.-L."/>
            <person name="Stange-Thomann N."/>
            <person name="Mauceli E."/>
            <person name="Bouneau L."/>
            <person name="Fischer C."/>
            <person name="Ozouf-Costaz C."/>
            <person name="Bernot A."/>
            <person name="Nicaud S."/>
            <person name="Jaffe D."/>
            <person name="Fisher S."/>
            <person name="Lutfalla G."/>
            <person name="Dossat C."/>
            <person name="Segurens B."/>
            <person name="Dasilva C."/>
            <person name="Salanoubat M."/>
            <person name="Levy M."/>
            <person name="Boudet N."/>
            <person name="Castellano S."/>
            <person name="Anthouard V."/>
            <person name="Jubin C."/>
            <person name="Castelli V."/>
            <person name="Katinka M."/>
            <person name="Vacherie B."/>
            <person name="Biemont C."/>
            <person name="Skalli Z."/>
            <person name="Cattolico L."/>
            <person name="Poulain J."/>
            <person name="De Berardinis V."/>
            <person name="Cruaud C."/>
            <person name="Duprat S."/>
            <person name="Brottier P."/>
            <person name="Coutanceau J.-P."/>
            <person name="Gouzy J."/>
            <person name="Parra G."/>
            <person name="Lardier G."/>
            <person name="Chapple C."/>
            <person name="McKernan K.J."/>
            <person name="McEwan P."/>
            <person name="Bosak S."/>
            <person name="Kellis M."/>
            <person name="Volff J.-N."/>
            <person name="Guigo R."/>
            <person name="Zody M.C."/>
            <person name="Mesirov J."/>
            <person name="Lindblad-Toh K."/>
            <person name="Birren B."/>
            <person name="Nusbaum C."/>
            <person name="Kahn D."/>
            <person name="Robinson-Rechavi M."/>
            <person name="Laudet V."/>
            <person name="Schachter V."/>
            <person name="Quetier F."/>
            <person name="Saurin W."/>
            <person name="Scarpelli C."/>
            <person name="Wincker P."/>
            <person name="Lander E.S."/>
            <person name="Weissenbach J."/>
            <person name="Roest Crollius H."/>
        </authorList>
    </citation>
    <scope>NUCLEOTIDE SEQUENCE [LARGE SCALE GENOMIC DNA]</scope>
</reference>
<dbReference type="InParanoid" id="H3CZN8"/>
<keyword evidence="3" id="KW-1185">Reference proteome</keyword>
<proteinExistence type="predicted"/>
<accession>H3CZN8</accession>
<reference evidence="2" key="3">
    <citation type="submission" date="2025-09" db="UniProtKB">
        <authorList>
            <consortium name="Ensembl"/>
        </authorList>
    </citation>
    <scope>IDENTIFICATION</scope>
</reference>
<dbReference type="Ensembl" id="ENSTNIT00000013918.1">
    <property type="protein sequence ID" value="ENSTNIP00000013724.1"/>
    <property type="gene ID" value="ENSTNIG00000010799.1"/>
</dbReference>
<dbReference type="Proteomes" id="UP000007303">
    <property type="component" value="Unassembled WGS sequence"/>
</dbReference>
<dbReference type="HOGENOM" id="CLU_2764620_0_0_1"/>
<evidence type="ECO:0000313" key="2">
    <source>
        <dbReference type="Ensembl" id="ENSTNIP00000013724.1"/>
    </source>
</evidence>
<dbReference type="AlphaFoldDB" id="H3CZN8"/>
<evidence type="ECO:0000313" key="3">
    <source>
        <dbReference type="Proteomes" id="UP000007303"/>
    </source>
</evidence>
<reference evidence="2" key="2">
    <citation type="submission" date="2025-08" db="UniProtKB">
        <authorList>
            <consortium name="Ensembl"/>
        </authorList>
    </citation>
    <scope>IDENTIFICATION</scope>
</reference>
<name>H3CZN8_TETNG</name>
<evidence type="ECO:0000256" key="1">
    <source>
        <dbReference type="SAM" id="MobiDB-lite"/>
    </source>
</evidence>
<sequence>MAGIDDGHSMGALEEMDGGIHMPPRRQPGGQGPFGGTTSQMTVCVTSSLSSCLWDALMDGRSLSLKECDH</sequence>
<feature type="region of interest" description="Disordered" evidence="1">
    <location>
        <begin position="1"/>
        <end position="40"/>
    </location>
</feature>
<protein>
    <submittedName>
        <fullName evidence="2">Uncharacterized protein</fullName>
    </submittedName>
</protein>
<organism evidence="2 3">
    <name type="scientific">Tetraodon nigroviridis</name>
    <name type="common">Spotted green pufferfish</name>
    <name type="synonym">Chelonodon nigroviridis</name>
    <dbReference type="NCBI Taxonomy" id="99883"/>
    <lineage>
        <taxon>Eukaryota</taxon>
        <taxon>Metazoa</taxon>
        <taxon>Chordata</taxon>
        <taxon>Craniata</taxon>
        <taxon>Vertebrata</taxon>
        <taxon>Euteleostomi</taxon>
        <taxon>Actinopterygii</taxon>
        <taxon>Neopterygii</taxon>
        <taxon>Teleostei</taxon>
        <taxon>Neoteleostei</taxon>
        <taxon>Acanthomorphata</taxon>
        <taxon>Eupercaria</taxon>
        <taxon>Tetraodontiformes</taxon>
        <taxon>Tetradontoidea</taxon>
        <taxon>Tetraodontidae</taxon>
        <taxon>Tetraodon</taxon>
    </lineage>
</organism>